<organism evidence="4">
    <name type="scientific">hydrothermal vent metagenome</name>
    <dbReference type="NCBI Taxonomy" id="652676"/>
    <lineage>
        <taxon>unclassified sequences</taxon>
        <taxon>metagenomes</taxon>
        <taxon>ecological metagenomes</taxon>
    </lineage>
</organism>
<dbReference type="NCBIfam" id="TIGR02667">
    <property type="entry name" value="moaB_proteo"/>
    <property type="match status" value="1"/>
</dbReference>
<dbReference type="InterPro" id="IPR012245">
    <property type="entry name" value="MoaB"/>
</dbReference>
<accession>A0A3B0VWH2</accession>
<dbReference type="GO" id="GO:0005829">
    <property type="term" value="C:cytosol"/>
    <property type="evidence" value="ECO:0007669"/>
    <property type="project" value="TreeGrafter"/>
</dbReference>
<feature type="domain" description="MoaB/Mog" evidence="3">
    <location>
        <begin position="16"/>
        <end position="160"/>
    </location>
</feature>
<dbReference type="GO" id="GO:0006777">
    <property type="term" value="P:Mo-molybdopterin cofactor biosynthetic process"/>
    <property type="evidence" value="ECO:0007669"/>
    <property type="project" value="UniProtKB-KW"/>
</dbReference>
<evidence type="ECO:0000256" key="2">
    <source>
        <dbReference type="ARBA" id="ARBA00023150"/>
    </source>
</evidence>
<protein>
    <submittedName>
        <fullName evidence="4">Molybdenum cofactor biosynthesis protein MoaB</fullName>
    </submittedName>
</protein>
<dbReference type="SUPFAM" id="SSF53218">
    <property type="entry name" value="Molybdenum cofactor biosynthesis proteins"/>
    <property type="match status" value="1"/>
</dbReference>
<dbReference type="InterPro" id="IPR013484">
    <property type="entry name" value="MoaB_proteobac"/>
</dbReference>
<comment type="similarity">
    <text evidence="1">Belongs to the MoaB/Mog family.</text>
</comment>
<dbReference type="Gene3D" id="3.40.980.10">
    <property type="entry name" value="MoaB/Mog-like domain"/>
    <property type="match status" value="1"/>
</dbReference>
<dbReference type="PROSITE" id="PS01078">
    <property type="entry name" value="MOCF_BIOSYNTHESIS_1"/>
    <property type="match status" value="1"/>
</dbReference>
<dbReference type="PANTHER" id="PTHR43232:SF2">
    <property type="entry name" value="MOLYBDENUM COFACTOR BIOSYNTHESIS PROTEIN B"/>
    <property type="match status" value="1"/>
</dbReference>
<dbReference type="EMBL" id="UOFA01000380">
    <property type="protein sequence ID" value="VAW48005.1"/>
    <property type="molecule type" value="Genomic_DNA"/>
</dbReference>
<proteinExistence type="inferred from homology"/>
<gene>
    <name evidence="4" type="ORF">MNBD_GAMMA02-840</name>
</gene>
<dbReference type="PANTHER" id="PTHR43232">
    <property type="entry name" value="MOLYBDENUM COFACTOR BIOSYNTHESIS PROTEIN B"/>
    <property type="match status" value="1"/>
</dbReference>
<evidence type="ECO:0000259" key="3">
    <source>
        <dbReference type="SMART" id="SM00852"/>
    </source>
</evidence>
<evidence type="ECO:0000313" key="4">
    <source>
        <dbReference type="EMBL" id="VAW48005.1"/>
    </source>
</evidence>
<dbReference type="AlphaFoldDB" id="A0A3B0VWH2"/>
<reference evidence="4" key="1">
    <citation type="submission" date="2018-06" db="EMBL/GenBank/DDBJ databases">
        <authorList>
            <person name="Zhirakovskaya E."/>
        </authorList>
    </citation>
    <scope>NUCLEOTIDE SEQUENCE</scope>
</reference>
<name>A0A3B0VWH2_9ZZZZ</name>
<keyword evidence="2" id="KW-0501">Molybdenum cofactor biosynthesis</keyword>
<dbReference type="CDD" id="cd00886">
    <property type="entry name" value="MogA_MoaB"/>
    <property type="match status" value="1"/>
</dbReference>
<dbReference type="SMART" id="SM00852">
    <property type="entry name" value="MoCF_biosynth"/>
    <property type="match status" value="1"/>
</dbReference>
<evidence type="ECO:0000256" key="1">
    <source>
        <dbReference type="ARBA" id="ARBA00006112"/>
    </source>
</evidence>
<sequence>MSSHPNNKTFKPLSIAVLTVSDTRNEDTDTSGLLLKEKLLEAGHQLAEKKIIKDDLFHIRAVLSDWIHRSDVQVVLITGGTGFTPRDNTPQAVKPLFIFDVPGFGELFRHISYGEINTSTVQSRALAGIANGTLIACMPGSTNACRTAWNKILKDQLDSTHKPCNFVEHLKTAEVHSDHIDGCETRG</sequence>
<dbReference type="PIRSF" id="PIRSF006443">
    <property type="entry name" value="MoaB"/>
    <property type="match status" value="1"/>
</dbReference>
<dbReference type="InterPro" id="IPR001453">
    <property type="entry name" value="MoaB/Mog_dom"/>
</dbReference>
<dbReference type="InterPro" id="IPR036425">
    <property type="entry name" value="MoaB/Mog-like_dom_sf"/>
</dbReference>
<dbReference type="Pfam" id="PF00994">
    <property type="entry name" value="MoCF_biosynth"/>
    <property type="match status" value="1"/>
</dbReference>
<dbReference type="InterPro" id="IPR008284">
    <property type="entry name" value="MoCF_biosynth_CS"/>
</dbReference>
<dbReference type="NCBIfam" id="TIGR00177">
    <property type="entry name" value="molyb_syn"/>
    <property type="match status" value="1"/>
</dbReference>